<comment type="caution">
    <text evidence="4">The sequence shown here is derived from an EMBL/GenBank/DDBJ whole genome shotgun (WGS) entry which is preliminary data.</text>
</comment>
<dbReference type="GO" id="GO:0003677">
    <property type="term" value="F:DNA binding"/>
    <property type="evidence" value="ECO:0007669"/>
    <property type="project" value="UniProtKB-UniRule"/>
</dbReference>
<proteinExistence type="predicted"/>
<gene>
    <name evidence="4" type="ORF">PEPNEM18_01600</name>
</gene>
<accession>A0A6V6Y733</accession>
<keyword evidence="5" id="KW-1185">Reference proteome</keyword>
<evidence type="ECO:0000259" key="3">
    <source>
        <dbReference type="PROSITE" id="PS50977"/>
    </source>
</evidence>
<dbReference type="AlphaFoldDB" id="A0A6V6Y733"/>
<evidence type="ECO:0000313" key="4">
    <source>
        <dbReference type="EMBL" id="CAC9935787.1"/>
    </source>
</evidence>
<feature type="DNA-binding region" description="H-T-H motif" evidence="2">
    <location>
        <begin position="34"/>
        <end position="53"/>
    </location>
</feature>
<dbReference type="Proteomes" id="UP000586454">
    <property type="component" value="Unassembled WGS sequence"/>
</dbReference>
<evidence type="ECO:0000256" key="1">
    <source>
        <dbReference type="ARBA" id="ARBA00023125"/>
    </source>
</evidence>
<keyword evidence="1 2" id="KW-0238">DNA-binding</keyword>
<dbReference type="Pfam" id="PF21626">
    <property type="entry name" value="TetR-C_39"/>
    <property type="match status" value="1"/>
</dbReference>
<feature type="domain" description="HTH tetR-type" evidence="3">
    <location>
        <begin position="11"/>
        <end position="71"/>
    </location>
</feature>
<protein>
    <submittedName>
        <fullName evidence="4">Transcriptional regulator, TetR family</fullName>
    </submittedName>
</protein>
<dbReference type="SUPFAM" id="SSF46689">
    <property type="entry name" value="Homeodomain-like"/>
    <property type="match status" value="1"/>
</dbReference>
<dbReference type="PROSITE" id="PS50977">
    <property type="entry name" value="HTH_TETR_2"/>
    <property type="match status" value="1"/>
</dbReference>
<dbReference type="EMBL" id="CAIJCS010000028">
    <property type="protein sequence ID" value="CAC9935787.1"/>
    <property type="molecule type" value="Genomic_DNA"/>
</dbReference>
<organism evidence="4 5">
    <name type="scientific">Aedoeadaptatus nemausensis</name>
    <dbReference type="NCBI Taxonomy" id="2582829"/>
    <lineage>
        <taxon>Bacteria</taxon>
        <taxon>Bacillati</taxon>
        <taxon>Bacillota</taxon>
        <taxon>Tissierellia</taxon>
        <taxon>Tissierellales</taxon>
        <taxon>Peptoniphilaceae</taxon>
        <taxon>Aedoeadaptatus</taxon>
    </lineage>
</organism>
<dbReference type="InterPro" id="IPR049443">
    <property type="entry name" value="TetR_YgfC-like_C"/>
</dbReference>
<name>A0A6V6Y733_9FIRM</name>
<evidence type="ECO:0000313" key="5">
    <source>
        <dbReference type="Proteomes" id="UP000586454"/>
    </source>
</evidence>
<dbReference type="InterPro" id="IPR001647">
    <property type="entry name" value="HTH_TetR"/>
</dbReference>
<reference evidence="4 5" key="1">
    <citation type="submission" date="2020-06" db="EMBL/GenBank/DDBJ databases">
        <authorList>
            <person name="Criscuolo A."/>
        </authorList>
    </citation>
    <scope>NUCLEOTIDE SEQUENCE [LARGE SCALE GENOMIC DNA]</scope>
    <source>
        <strain evidence="4">1804121828</strain>
    </source>
</reference>
<dbReference type="Gene3D" id="1.10.357.10">
    <property type="entry name" value="Tetracycline Repressor, domain 2"/>
    <property type="match status" value="1"/>
</dbReference>
<sequence length="185" mass="22054">MPKSTFFGLKDEKRERIEKALVSEFENCSVSDAKVKHVVERLGISRGSFYQYFHNMEDAYFYILDLKLRFMHEGFFDLYRADPEDMEGAFEKYGVFLREALYKPEHYLLFRNRYMAWNSNLELAWRKYHAGEKTDALYRDGRFVLIGDLVHGLMQRVFMNELSPDEFSRAYAEMVRFILGGMKNV</sequence>
<evidence type="ECO:0000256" key="2">
    <source>
        <dbReference type="PROSITE-ProRule" id="PRU00335"/>
    </source>
</evidence>
<dbReference type="InterPro" id="IPR009057">
    <property type="entry name" value="Homeodomain-like_sf"/>
</dbReference>
<dbReference type="RefSeq" id="WP_180500863.1">
    <property type="nucleotide sequence ID" value="NZ_CAIJCS010000028.1"/>
</dbReference>